<organism evidence="7 8">
    <name type="scientific">Monopterus albus</name>
    <name type="common">Swamp eel</name>
    <dbReference type="NCBI Taxonomy" id="43700"/>
    <lineage>
        <taxon>Eukaryota</taxon>
        <taxon>Metazoa</taxon>
        <taxon>Chordata</taxon>
        <taxon>Craniata</taxon>
        <taxon>Vertebrata</taxon>
        <taxon>Euteleostomi</taxon>
        <taxon>Actinopterygii</taxon>
        <taxon>Neopterygii</taxon>
        <taxon>Teleostei</taxon>
        <taxon>Neoteleostei</taxon>
        <taxon>Acanthomorphata</taxon>
        <taxon>Anabantaria</taxon>
        <taxon>Synbranchiformes</taxon>
        <taxon>Synbranchidae</taxon>
        <taxon>Monopterus</taxon>
    </lineage>
</organism>
<dbReference type="AlphaFoldDB" id="A0A3Q3KJC5"/>
<reference evidence="7" key="2">
    <citation type="submission" date="2025-09" db="UniProtKB">
        <authorList>
            <consortium name="Ensembl"/>
        </authorList>
    </citation>
    <scope>IDENTIFICATION</scope>
</reference>
<evidence type="ECO:0008006" key="9">
    <source>
        <dbReference type="Google" id="ProtNLM"/>
    </source>
</evidence>
<protein>
    <recommendedName>
        <fullName evidence="9">NIPA like domain containing 4</fullName>
    </recommendedName>
</protein>
<feature type="transmembrane region" description="Helical" evidence="6">
    <location>
        <begin position="272"/>
        <end position="293"/>
    </location>
</feature>
<evidence type="ECO:0000256" key="2">
    <source>
        <dbReference type="ARBA" id="ARBA00007230"/>
    </source>
</evidence>
<reference evidence="7" key="1">
    <citation type="submission" date="2025-08" db="UniProtKB">
        <authorList>
            <consortium name="Ensembl"/>
        </authorList>
    </citation>
    <scope>IDENTIFICATION</scope>
</reference>
<dbReference type="InterPro" id="IPR008521">
    <property type="entry name" value="Mg_trans_NIPA"/>
</dbReference>
<comment type="similarity">
    <text evidence="2">Belongs to the NIPA family.</text>
</comment>
<dbReference type="Proteomes" id="UP000261600">
    <property type="component" value="Unplaced"/>
</dbReference>
<evidence type="ECO:0000256" key="6">
    <source>
        <dbReference type="SAM" id="Phobius"/>
    </source>
</evidence>
<evidence type="ECO:0000256" key="3">
    <source>
        <dbReference type="ARBA" id="ARBA00022692"/>
    </source>
</evidence>
<name>A0A3Q3KJC5_MONAL</name>
<dbReference type="GO" id="GO:0015095">
    <property type="term" value="F:magnesium ion transmembrane transporter activity"/>
    <property type="evidence" value="ECO:0007669"/>
    <property type="project" value="InterPro"/>
</dbReference>
<proteinExistence type="inferred from homology"/>
<evidence type="ECO:0000256" key="1">
    <source>
        <dbReference type="ARBA" id="ARBA00004141"/>
    </source>
</evidence>
<sequence length="378" mass="40912">ESAVCVVTEGLTPSSTFLNSSTNTTDVQTNTTYNLWLGLALALLSSFMIGGSVILKKKALLRLASTGHTRAGDGGHGYLKDWLWWGGLLTMGAGEACNFVAYMFAPATLVTPLGALSVLISAVLSSYLLGEVLNVIGKLGCVLCVLGSILLVIHAPEEKEVTSLKDMTNKLLEPGFLVYAVAVLVLCAVLILYFCPRCGRSNILIYIGICSLLGAFTVSSVKGLAIVLNTVVYDVSVLANPLTWILLATLIISVITQVNYLNKSLDTFNTLLVYPIYYVLFTSVVLSTSIILFQEWRSMSVVDVLTTLGSFLVIVVGVTMLHLFREVQVSGPKLTSQLSQPVERESNKKEDKYGLMDNIVIDSLPPMREEGPRVFIIS</sequence>
<dbReference type="Pfam" id="PF05653">
    <property type="entry name" value="Mg_trans_NIPA"/>
    <property type="match status" value="1"/>
</dbReference>
<feature type="transmembrane region" description="Helical" evidence="6">
    <location>
        <begin position="305"/>
        <end position="324"/>
    </location>
</feature>
<evidence type="ECO:0000313" key="7">
    <source>
        <dbReference type="Ensembl" id="ENSMALP00000029846.1"/>
    </source>
</evidence>
<accession>A0A3Q3KJC5</accession>
<feature type="transmembrane region" description="Helical" evidence="6">
    <location>
        <begin position="136"/>
        <end position="156"/>
    </location>
</feature>
<dbReference type="SUPFAM" id="SSF103481">
    <property type="entry name" value="Multidrug resistance efflux transporter EmrE"/>
    <property type="match status" value="1"/>
</dbReference>
<dbReference type="InterPro" id="IPR037185">
    <property type="entry name" value="EmrE-like"/>
</dbReference>
<keyword evidence="5 6" id="KW-0472">Membrane</keyword>
<keyword evidence="4 6" id="KW-1133">Transmembrane helix</keyword>
<evidence type="ECO:0000256" key="5">
    <source>
        <dbReference type="ARBA" id="ARBA00023136"/>
    </source>
</evidence>
<dbReference type="PANTHER" id="PTHR12570">
    <property type="match status" value="1"/>
</dbReference>
<comment type="subcellular location">
    <subcellularLocation>
        <location evidence="1">Membrane</location>
        <topology evidence="1">Multi-pass membrane protein</topology>
    </subcellularLocation>
</comment>
<feature type="transmembrane region" description="Helical" evidence="6">
    <location>
        <begin position="82"/>
        <end position="104"/>
    </location>
</feature>
<keyword evidence="8" id="KW-1185">Reference proteome</keyword>
<feature type="transmembrane region" description="Helical" evidence="6">
    <location>
        <begin position="176"/>
        <end position="196"/>
    </location>
</feature>
<dbReference type="Gene3D" id="1.10.3730.20">
    <property type="match status" value="1"/>
</dbReference>
<evidence type="ECO:0000313" key="8">
    <source>
        <dbReference type="Proteomes" id="UP000261600"/>
    </source>
</evidence>
<evidence type="ECO:0000256" key="4">
    <source>
        <dbReference type="ARBA" id="ARBA00022989"/>
    </source>
</evidence>
<feature type="transmembrane region" description="Helical" evidence="6">
    <location>
        <begin position="110"/>
        <end position="129"/>
    </location>
</feature>
<dbReference type="Ensembl" id="ENSMALT00000030376.1">
    <property type="protein sequence ID" value="ENSMALP00000029846.1"/>
    <property type="gene ID" value="ENSMALG00000020655.1"/>
</dbReference>
<feature type="transmembrane region" description="Helical" evidence="6">
    <location>
        <begin position="35"/>
        <end position="55"/>
    </location>
</feature>
<dbReference type="PANTHER" id="PTHR12570:SF7">
    <property type="entry name" value="MAGNESIUM TRANSPORTER NIPA4"/>
    <property type="match status" value="1"/>
</dbReference>
<keyword evidence="3 6" id="KW-0812">Transmembrane</keyword>
<dbReference type="GO" id="GO:0016020">
    <property type="term" value="C:membrane"/>
    <property type="evidence" value="ECO:0007669"/>
    <property type="project" value="UniProtKB-SubCell"/>
</dbReference>
<feature type="transmembrane region" description="Helical" evidence="6">
    <location>
        <begin position="203"/>
        <end position="221"/>
    </location>
</feature>
<dbReference type="STRING" id="43700.ENSMALP00000029846"/>
<feature type="transmembrane region" description="Helical" evidence="6">
    <location>
        <begin position="241"/>
        <end position="260"/>
    </location>
</feature>